<keyword evidence="1" id="KW-0808">Transferase</keyword>
<dbReference type="EMBL" id="JBHTBS010000006">
    <property type="protein sequence ID" value="MFC7338082.1"/>
    <property type="molecule type" value="Genomic_DNA"/>
</dbReference>
<dbReference type="Gene3D" id="3.40.50.300">
    <property type="entry name" value="P-loop containing nucleotide triphosphate hydrolases"/>
    <property type="match status" value="1"/>
</dbReference>
<dbReference type="Proteomes" id="UP001596472">
    <property type="component" value="Unassembled WGS sequence"/>
</dbReference>
<reference evidence="2" key="1">
    <citation type="journal article" date="2019" name="Int. J. Syst. Evol. Microbiol.">
        <title>The Global Catalogue of Microorganisms (GCM) 10K type strain sequencing project: providing services to taxonomists for standard genome sequencing and annotation.</title>
        <authorList>
            <consortium name="The Broad Institute Genomics Platform"/>
            <consortium name="The Broad Institute Genome Sequencing Center for Infectious Disease"/>
            <person name="Wu L."/>
            <person name="Ma J."/>
        </authorList>
    </citation>
    <scope>NUCLEOTIDE SEQUENCE [LARGE SCALE GENOMIC DNA]</scope>
    <source>
        <strain evidence="2">CGMCC 4.1467</strain>
    </source>
</reference>
<gene>
    <name evidence="1" type="ORF">ACFQY0_12890</name>
</gene>
<dbReference type="Pfam" id="PF13578">
    <property type="entry name" value="Methyltransf_24"/>
    <property type="match status" value="1"/>
</dbReference>
<dbReference type="Pfam" id="PF03567">
    <property type="entry name" value="Sulfotransfer_2"/>
    <property type="match status" value="1"/>
</dbReference>
<dbReference type="InterPro" id="IPR029063">
    <property type="entry name" value="SAM-dependent_MTases_sf"/>
</dbReference>
<comment type="caution">
    <text evidence="1">The sequence shown here is derived from an EMBL/GenBank/DDBJ whole genome shotgun (WGS) entry which is preliminary data.</text>
</comment>
<dbReference type="RefSeq" id="WP_379713007.1">
    <property type="nucleotide sequence ID" value="NZ_JBHTBS010000006.1"/>
</dbReference>
<dbReference type="GO" id="GO:0032259">
    <property type="term" value="P:methylation"/>
    <property type="evidence" value="ECO:0007669"/>
    <property type="project" value="UniProtKB-KW"/>
</dbReference>
<protein>
    <submittedName>
        <fullName evidence="1">Class I SAM-dependent methyltransferase</fullName>
        <ecNumber evidence="1">2.1.1.-</ecNumber>
    </submittedName>
</protein>
<dbReference type="EC" id="2.1.1.-" evidence="1"/>
<dbReference type="InterPro" id="IPR005331">
    <property type="entry name" value="Sulfotransferase"/>
</dbReference>
<organism evidence="1 2">
    <name type="scientific">Haloferula chungangensis</name>
    <dbReference type="NCBI Taxonomy" id="1048331"/>
    <lineage>
        <taxon>Bacteria</taxon>
        <taxon>Pseudomonadati</taxon>
        <taxon>Verrucomicrobiota</taxon>
        <taxon>Verrucomicrobiia</taxon>
        <taxon>Verrucomicrobiales</taxon>
        <taxon>Verrucomicrobiaceae</taxon>
        <taxon>Haloferula</taxon>
    </lineage>
</organism>
<keyword evidence="2" id="KW-1185">Reference proteome</keyword>
<dbReference type="InterPro" id="IPR027417">
    <property type="entry name" value="P-loop_NTPase"/>
</dbReference>
<name>A0ABW2L6V4_9BACT</name>
<evidence type="ECO:0000313" key="1">
    <source>
        <dbReference type="EMBL" id="MFC7338082.1"/>
    </source>
</evidence>
<keyword evidence="1" id="KW-0489">Methyltransferase</keyword>
<sequence length="468" mass="53340">MNSTCKKVEDILDVSDSRISLWINWIRLTKVRNAAEVGVWKGDFASEVLRECDSIDTYYMVDPWRNLDDWNKPFNVTDEEFNEIYNMAVGATDFAEGRRKILRGKCLEVVSQITQSELDFAYVDGDHTLRGVSTDLISIWSRIRDGGAVGGDDFTDTIWQHESKYEPTLVNPFAVYFAEAANCPIFILPFNQFLILKDTEIGFTLFNLSGKKLTINTLSPVPQNMPKVESGRRNLLKSKIIDALFRLSPKFHERRIVKVSGKPFPKYIKDGKCLFIHIPKAAGSSISMGLYGRQIGHTKIKDWLNRYPSTTREIMSMAVIRDPYSRFISAFNFLKSGGMNQKDKEFSDLYIAQYQSADEFALAMIDPNMQGKILNYWHFQPQINYVTNHRGEIQVKLLIDFRALEEGLSILGKITGNDIHVAHLNKGEATSETLSEDAKKIISAIYRSDVALYREIQAKGSVLRPLEK</sequence>
<proteinExistence type="predicted"/>
<evidence type="ECO:0000313" key="2">
    <source>
        <dbReference type="Proteomes" id="UP001596472"/>
    </source>
</evidence>
<accession>A0ABW2L6V4</accession>
<dbReference type="GO" id="GO:0008168">
    <property type="term" value="F:methyltransferase activity"/>
    <property type="evidence" value="ECO:0007669"/>
    <property type="project" value="UniProtKB-KW"/>
</dbReference>
<dbReference type="Gene3D" id="3.40.50.150">
    <property type="entry name" value="Vaccinia Virus protein VP39"/>
    <property type="match status" value="1"/>
</dbReference>